<dbReference type="GO" id="GO:2001234">
    <property type="term" value="P:negative regulation of apoptotic signaling pathway"/>
    <property type="evidence" value="ECO:0007669"/>
    <property type="project" value="TreeGrafter"/>
</dbReference>
<dbReference type="AlphaFoldDB" id="L7MKV3"/>
<dbReference type="InterPro" id="IPR006214">
    <property type="entry name" value="Bax_inhibitor_1-related"/>
</dbReference>
<dbReference type="GO" id="GO:0034620">
    <property type="term" value="P:cellular response to unfolded protein"/>
    <property type="evidence" value="ECO:0007669"/>
    <property type="project" value="TreeGrafter"/>
</dbReference>
<dbReference type="CDD" id="cd10430">
    <property type="entry name" value="BI-1"/>
    <property type="match status" value="1"/>
</dbReference>
<dbReference type="GO" id="GO:0031966">
    <property type="term" value="C:mitochondrial membrane"/>
    <property type="evidence" value="ECO:0007669"/>
    <property type="project" value="TreeGrafter"/>
</dbReference>
<name>L7MKV3_RHIPC</name>
<feature type="transmembrane region" description="Helical" evidence="6">
    <location>
        <begin position="85"/>
        <end position="105"/>
    </location>
</feature>
<evidence type="ECO:0000256" key="4">
    <source>
        <dbReference type="ARBA" id="ARBA00022989"/>
    </source>
</evidence>
<feature type="transmembrane region" description="Helical" evidence="6">
    <location>
        <begin position="61"/>
        <end position="79"/>
    </location>
</feature>
<protein>
    <submittedName>
        <fullName evidence="7">Putative bax inhibitor 1</fullName>
    </submittedName>
</protein>
<sequence>SDTIRRKGLARLRIRIQDCTKTAAYNKECTNVLLMKCFIECACIHYFALVREKPVRDHLKNVYSCLAISTLAAAAGGYVHLFTEILQGNFLTTLLSLGLLVALFAVPDNGKNQHVRLAILVGFAFTTGLGMGPLLDIVVSVDPSIISTAFLATCAVFTCFSLSALYTDHCRWIYIGGTLMSILSIMSLFSLVNLFMGSFFLFQTNLYLGVVLFCGFVLYDTQLIIEKRKRGERDYIRHSVDLFLDFISIFRRLLIILTQKESSRREKRN</sequence>
<feature type="transmembrane region" description="Helical" evidence="6">
    <location>
        <begin position="145"/>
        <end position="165"/>
    </location>
</feature>
<reference evidence="7" key="2">
    <citation type="journal article" date="2015" name="J. Proteomics">
        <title>Sexual differences in the sialomes of the zebra tick, Rhipicephalus pulchellus.</title>
        <authorList>
            <person name="Tan A.W."/>
            <person name="Francischetti I.M."/>
            <person name="Slovak M."/>
            <person name="Kini R.M."/>
            <person name="Ribeiro J.M."/>
        </authorList>
    </citation>
    <scope>NUCLEOTIDE SEQUENCE</scope>
    <source>
        <tissue evidence="7">Salivary gland</tissue>
    </source>
</reference>
<dbReference type="EMBL" id="GACK01001235">
    <property type="protein sequence ID" value="JAA63799.1"/>
    <property type="molecule type" value="mRNA"/>
</dbReference>
<evidence type="ECO:0000256" key="1">
    <source>
        <dbReference type="ARBA" id="ARBA00004141"/>
    </source>
</evidence>
<evidence type="ECO:0000256" key="6">
    <source>
        <dbReference type="RuleBase" id="RU004379"/>
    </source>
</evidence>
<dbReference type="PANTHER" id="PTHR23291">
    <property type="entry name" value="BAX INHIBITOR-RELATED"/>
    <property type="match status" value="1"/>
</dbReference>
<evidence type="ECO:0000256" key="5">
    <source>
        <dbReference type="ARBA" id="ARBA00023136"/>
    </source>
</evidence>
<keyword evidence="3 6" id="KW-0812">Transmembrane</keyword>
<dbReference type="PANTHER" id="PTHR23291:SF32">
    <property type="entry name" value="BAX INHIBITOR 1"/>
    <property type="match status" value="1"/>
</dbReference>
<feature type="transmembrane region" description="Helical" evidence="6">
    <location>
        <begin position="198"/>
        <end position="219"/>
    </location>
</feature>
<dbReference type="GO" id="GO:0033119">
    <property type="term" value="P:negative regulation of RNA splicing"/>
    <property type="evidence" value="ECO:0007669"/>
    <property type="project" value="TreeGrafter"/>
</dbReference>
<proteinExistence type="evidence at transcript level"/>
<feature type="transmembrane region" description="Helical" evidence="6">
    <location>
        <begin position="172"/>
        <end position="192"/>
    </location>
</feature>
<dbReference type="Pfam" id="PF01027">
    <property type="entry name" value="Bax1-I"/>
    <property type="match status" value="1"/>
</dbReference>
<keyword evidence="5 6" id="KW-0472">Membrane</keyword>
<evidence type="ECO:0000256" key="2">
    <source>
        <dbReference type="ARBA" id="ARBA00010350"/>
    </source>
</evidence>
<keyword evidence="4 6" id="KW-1133">Transmembrane helix</keyword>
<feature type="non-terminal residue" evidence="7">
    <location>
        <position position="1"/>
    </location>
</feature>
<evidence type="ECO:0000256" key="3">
    <source>
        <dbReference type="ARBA" id="ARBA00022692"/>
    </source>
</evidence>
<feature type="transmembrane region" description="Helical" evidence="6">
    <location>
        <begin position="117"/>
        <end position="139"/>
    </location>
</feature>
<comment type="similarity">
    <text evidence="2 6">Belongs to the BI1 family.</text>
</comment>
<accession>L7MKV3</accession>
<dbReference type="GO" id="GO:0019899">
    <property type="term" value="F:enzyme binding"/>
    <property type="evidence" value="ECO:0007669"/>
    <property type="project" value="TreeGrafter"/>
</dbReference>
<comment type="subcellular location">
    <subcellularLocation>
        <location evidence="1">Membrane</location>
        <topology evidence="1">Multi-pass membrane protein</topology>
    </subcellularLocation>
</comment>
<evidence type="ECO:0000313" key="7">
    <source>
        <dbReference type="EMBL" id="JAA63799.1"/>
    </source>
</evidence>
<organism evidence="7">
    <name type="scientific">Rhipicephalus pulchellus</name>
    <name type="common">Yellow backed tick</name>
    <name type="synonym">Dermacentor pulchellus</name>
    <dbReference type="NCBI Taxonomy" id="72859"/>
    <lineage>
        <taxon>Eukaryota</taxon>
        <taxon>Metazoa</taxon>
        <taxon>Ecdysozoa</taxon>
        <taxon>Arthropoda</taxon>
        <taxon>Chelicerata</taxon>
        <taxon>Arachnida</taxon>
        <taxon>Acari</taxon>
        <taxon>Parasitiformes</taxon>
        <taxon>Ixodida</taxon>
        <taxon>Ixodoidea</taxon>
        <taxon>Ixodidae</taxon>
        <taxon>Rhipicephalinae</taxon>
        <taxon>Rhipicephalus</taxon>
        <taxon>Rhipicephalus</taxon>
    </lineage>
</organism>
<reference evidence="7" key="1">
    <citation type="submission" date="2012-11" db="EMBL/GenBank/DDBJ databases">
        <authorList>
            <person name="Lucero-Rivera Y.E."/>
            <person name="Tovar-Ramirez D."/>
        </authorList>
    </citation>
    <scope>NUCLEOTIDE SEQUENCE</scope>
    <source>
        <tissue evidence="7">Salivary gland</tissue>
    </source>
</reference>